<organism evidence="1 2">
    <name type="scientific">Linum trigynum</name>
    <dbReference type="NCBI Taxonomy" id="586398"/>
    <lineage>
        <taxon>Eukaryota</taxon>
        <taxon>Viridiplantae</taxon>
        <taxon>Streptophyta</taxon>
        <taxon>Embryophyta</taxon>
        <taxon>Tracheophyta</taxon>
        <taxon>Spermatophyta</taxon>
        <taxon>Magnoliopsida</taxon>
        <taxon>eudicotyledons</taxon>
        <taxon>Gunneridae</taxon>
        <taxon>Pentapetalae</taxon>
        <taxon>rosids</taxon>
        <taxon>fabids</taxon>
        <taxon>Malpighiales</taxon>
        <taxon>Linaceae</taxon>
        <taxon>Linum</taxon>
    </lineage>
</organism>
<proteinExistence type="predicted"/>
<evidence type="ECO:0000313" key="1">
    <source>
        <dbReference type="EMBL" id="CAL1396031.1"/>
    </source>
</evidence>
<protein>
    <submittedName>
        <fullName evidence="1">Uncharacterized protein</fullName>
    </submittedName>
</protein>
<dbReference type="EMBL" id="OZ034819">
    <property type="protein sequence ID" value="CAL1396031.1"/>
    <property type="molecule type" value="Genomic_DNA"/>
</dbReference>
<dbReference type="Proteomes" id="UP001497516">
    <property type="component" value="Chromosome 6"/>
</dbReference>
<evidence type="ECO:0000313" key="2">
    <source>
        <dbReference type="Proteomes" id="UP001497516"/>
    </source>
</evidence>
<gene>
    <name evidence="1" type="ORF">LTRI10_LOCUS36421</name>
</gene>
<reference evidence="1 2" key="1">
    <citation type="submission" date="2024-04" db="EMBL/GenBank/DDBJ databases">
        <authorList>
            <person name="Fracassetti M."/>
        </authorList>
    </citation>
    <scope>NUCLEOTIDE SEQUENCE [LARGE SCALE GENOMIC DNA]</scope>
</reference>
<keyword evidence="2" id="KW-1185">Reference proteome</keyword>
<accession>A0AAV2FCL8</accession>
<sequence length="195" mass="22048">MAINNAQLHPATVFNNKGFRNAATYSRYLRRFRDHPIYPSFSIQPYGFSKYDINIPSLLDGLGWSSLVENMRFSHCPEAVRLFDVNLKCSPGCDPSFFTTYVFNNEITVNPTLLSALLDCPHSGLQAGTDSEFVAHDFDFLGTLSRHTRDIGHFFPSPLAAGRLPDDLKVLHFFITRCFLPRDLSNTDILHSTDL</sequence>
<dbReference type="AlphaFoldDB" id="A0AAV2FCL8"/>
<name>A0AAV2FCL8_9ROSI</name>